<dbReference type="InterPro" id="IPR041893">
    <property type="entry name" value="ArdA_dom3"/>
</dbReference>
<dbReference type="Gene3D" id="3.10.20.480">
    <property type="entry name" value="Antirestriction protein ArdA, domain 1"/>
    <property type="match status" value="1"/>
</dbReference>
<evidence type="ECO:0000313" key="1">
    <source>
        <dbReference type="EMBL" id="SBV92061.1"/>
    </source>
</evidence>
<dbReference type="Gene3D" id="1.10.10.1190">
    <property type="entry name" value="Antirestriction protein ArdA, domain 3"/>
    <property type="match status" value="1"/>
</dbReference>
<dbReference type="Pfam" id="PF07275">
    <property type="entry name" value="ArdA"/>
    <property type="match status" value="1"/>
</dbReference>
<gene>
    <name evidence="1" type="ORF">KL86DYS1_10508</name>
</gene>
<reference evidence="1" key="1">
    <citation type="submission" date="2016-04" db="EMBL/GenBank/DDBJ databases">
        <authorList>
            <person name="Evans L.H."/>
            <person name="Alamgir A."/>
            <person name="Owens N."/>
            <person name="Weber N.D."/>
            <person name="Virtaneva K."/>
            <person name="Barbian K."/>
            <person name="Babar A."/>
            <person name="Rosenke K."/>
        </authorList>
    </citation>
    <scope>NUCLEOTIDE SEQUENCE</scope>
    <source>
        <strain evidence="1">86-1</strain>
    </source>
</reference>
<dbReference type="InterPro" id="IPR041895">
    <property type="entry name" value="ArdA_dom1"/>
</dbReference>
<evidence type="ECO:0008006" key="2">
    <source>
        <dbReference type="Google" id="ProtNLM"/>
    </source>
</evidence>
<accession>A0A212IXW3</accession>
<organism evidence="1">
    <name type="scientific">uncultured Dysgonomonas sp</name>
    <dbReference type="NCBI Taxonomy" id="206096"/>
    <lineage>
        <taxon>Bacteria</taxon>
        <taxon>Pseudomonadati</taxon>
        <taxon>Bacteroidota</taxon>
        <taxon>Bacteroidia</taxon>
        <taxon>Bacteroidales</taxon>
        <taxon>Dysgonomonadaceae</taxon>
        <taxon>Dysgonomonas</taxon>
        <taxon>environmental samples</taxon>
    </lineage>
</organism>
<dbReference type="AlphaFoldDB" id="A0A212IXW3"/>
<protein>
    <recommendedName>
        <fullName evidence="2">Antirestriction protein ArdA</fullName>
    </recommendedName>
</protein>
<proteinExistence type="predicted"/>
<name>A0A212IXW3_9BACT</name>
<dbReference type="RefSeq" id="WP_296938407.1">
    <property type="nucleotide sequence ID" value="NZ_LT599032.1"/>
</dbReference>
<dbReference type="InterPro" id="IPR009899">
    <property type="entry name" value="ArdA"/>
</dbReference>
<dbReference type="EMBL" id="FLUM01000001">
    <property type="protein sequence ID" value="SBV92061.1"/>
    <property type="molecule type" value="Genomic_DNA"/>
</dbReference>
<sequence>MTTNNITNLSDAKVYVGTYRKYNEGSIFGKWLDLSDYSDKDEFLQACAELHADETDPEFMFQDFENIPDCFISESYISENLFELISRIDEIDNIEAFETYLNWKGCDIENDDFDALKSDFEDAFCGEYDSEEAYAEQLVDDCYNLEGIAATYFDYDRFARDLFMTDNYYDNGFVFYNR</sequence>